<comment type="caution">
    <text evidence="3">The sequence shown here is derived from an EMBL/GenBank/DDBJ whole genome shotgun (WGS) entry which is preliminary data.</text>
</comment>
<protein>
    <submittedName>
        <fullName evidence="3">Pentatricopeptide repeat protein</fullName>
    </submittedName>
</protein>
<dbReference type="InterPro" id="IPR011990">
    <property type="entry name" value="TPR-like_helical_dom_sf"/>
</dbReference>
<reference evidence="3" key="1">
    <citation type="submission" date="2022-12" db="EMBL/GenBank/DDBJ databases">
        <authorList>
            <person name="Petersen C."/>
        </authorList>
    </citation>
    <scope>NUCLEOTIDE SEQUENCE</scope>
    <source>
        <strain evidence="3">IBT 35673</strain>
    </source>
</reference>
<dbReference type="AlphaFoldDB" id="A0A9W9Q1I0"/>
<dbReference type="Proteomes" id="UP001147695">
    <property type="component" value="Unassembled WGS sequence"/>
</dbReference>
<accession>A0A9W9Q1I0</accession>
<evidence type="ECO:0000313" key="3">
    <source>
        <dbReference type="EMBL" id="KAJ5322780.1"/>
    </source>
</evidence>
<dbReference type="PANTHER" id="PTHR47447">
    <property type="entry name" value="OS03G0856100 PROTEIN"/>
    <property type="match status" value="1"/>
</dbReference>
<evidence type="ECO:0000256" key="1">
    <source>
        <dbReference type="ARBA" id="ARBA00022737"/>
    </source>
</evidence>
<evidence type="ECO:0000313" key="4">
    <source>
        <dbReference type="Proteomes" id="UP001147695"/>
    </source>
</evidence>
<sequence>MLAHAAKTPSIVPSRNALRVLRQLALAGSTVGGFCTVAVLTYEAHRRVRVAEKIIDNKRTLHNTAPNYDATSAAKRLKVMVEAAEAGEFMGIESLKARNRNLPDGPLEPGSDVGELEAAKYPKRKPMISLQKHHARFKHKLFTGYRKQIFSESTPFHAGLKARNERILARERKQAADAKGDGKLPFEAEVRKLIDEDREITAANLFLAATAATNSISWERREIGCYIFTANCTKGNLFVARTLFNRLDKVSVVSNEMWATIMHLLAKEGHIDSVGAIYDRFRTSFLVPTHLLEVILRCLIESKRLESAKYLFFQRFRDDRDCGLCGAYLDGIWRKTRSMELVSSQLQLIVNRLESLDRKPTEKLFNPVIKAMVETGRAEEAEALVTDMLETYGAKPGCRTIGLIMYSRALACEWDRVMDGMQAMHEHGYTSDKKDFAIAFDRVFLEYYPTHTGSQIFDFLVSCINDFDLKPDRVLHRHILEALIEKGTEEMLTTITVMAEEGKWDTGLDHNEIRDLVKTRRLAMTDSPVGIWRMMQTAKNGSLHSASTRRIFGTSSESWTVRGEKIAPIHLPAEKSYSKTLDMMATKSANLFIPLHQRMQHCINMGKHDDALRMYNDATNAGFVVRPIHLTLATIAALLGHSKLGLANARRLICSEWDYWKMTPSLRYTKRFTSWTPMFFQRVMRVDPAAIGRGGLLKMALFEYYNVCARTDGLAVKHFSAASSSRQLITGGAPEVAVDLLTTIYQSRWRISHGFDQVLLKMLMRAYASLGNLKGVWWCILTMLSRTETIKRDFVVEAKDQMNTLAKGSLSTASDEATEQFKILQNTVEVLEAKSKGDSHWSTISVRPDLKKSARAQRLQLNDQAHLIPTTSLEELILSFDEERELDRLLQRKQFDAVGHAKWWAESHLCMIHSASPEDPIYPETKDLTWDQYYPKQDPKKYAQYHLEFTPSESEDHAPSESEDQEQMEYGMC</sequence>
<feature type="region of interest" description="Disordered" evidence="2">
    <location>
        <begin position="949"/>
        <end position="973"/>
    </location>
</feature>
<keyword evidence="1" id="KW-0677">Repeat</keyword>
<gene>
    <name evidence="3" type="ORF">N7452_011069</name>
</gene>
<evidence type="ECO:0000256" key="2">
    <source>
        <dbReference type="SAM" id="MobiDB-lite"/>
    </source>
</evidence>
<reference evidence="3" key="2">
    <citation type="journal article" date="2023" name="IMA Fungus">
        <title>Comparative genomic study of the Penicillium genus elucidates a diverse pangenome and 15 lateral gene transfer events.</title>
        <authorList>
            <person name="Petersen C."/>
            <person name="Sorensen T."/>
            <person name="Nielsen M.R."/>
            <person name="Sondergaard T.E."/>
            <person name="Sorensen J.L."/>
            <person name="Fitzpatrick D.A."/>
            <person name="Frisvad J.C."/>
            <person name="Nielsen K.L."/>
        </authorList>
    </citation>
    <scope>NUCLEOTIDE SEQUENCE</scope>
    <source>
        <strain evidence="3">IBT 35673</strain>
    </source>
</reference>
<proteinExistence type="predicted"/>
<dbReference type="EMBL" id="JAPZBQ010000006">
    <property type="protein sequence ID" value="KAJ5322780.1"/>
    <property type="molecule type" value="Genomic_DNA"/>
</dbReference>
<name>A0A9W9Q1I0_PENBR</name>
<dbReference type="Gene3D" id="1.25.40.10">
    <property type="entry name" value="Tetratricopeptide repeat domain"/>
    <property type="match status" value="1"/>
</dbReference>
<dbReference type="PANTHER" id="PTHR47447:SF23">
    <property type="entry name" value="PENTACOTRIPEPTIDE-REPEAT REGION OF PRORP DOMAIN-CONTAINING PROTEIN"/>
    <property type="match status" value="1"/>
</dbReference>
<organism evidence="3 4">
    <name type="scientific">Penicillium brevicompactum</name>
    <dbReference type="NCBI Taxonomy" id="5074"/>
    <lineage>
        <taxon>Eukaryota</taxon>
        <taxon>Fungi</taxon>
        <taxon>Dikarya</taxon>
        <taxon>Ascomycota</taxon>
        <taxon>Pezizomycotina</taxon>
        <taxon>Eurotiomycetes</taxon>
        <taxon>Eurotiomycetidae</taxon>
        <taxon>Eurotiales</taxon>
        <taxon>Aspergillaceae</taxon>
        <taxon>Penicillium</taxon>
    </lineage>
</organism>